<name>A0A1R1PIR9_ZANCU</name>
<dbReference type="EMBL" id="LSSK01001055">
    <property type="protein sequence ID" value="OMH80870.1"/>
    <property type="molecule type" value="Genomic_DNA"/>
</dbReference>
<keyword evidence="3" id="KW-1185">Reference proteome</keyword>
<protein>
    <submittedName>
        <fullName evidence="2">Uncharacterized protein</fullName>
    </submittedName>
</protein>
<accession>A0A1R1PIR9</accession>
<feature type="region of interest" description="Disordered" evidence="1">
    <location>
        <begin position="1"/>
        <end position="74"/>
    </location>
</feature>
<evidence type="ECO:0000313" key="2">
    <source>
        <dbReference type="EMBL" id="OMH80870.1"/>
    </source>
</evidence>
<feature type="region of interest" description="Disordered" evidence="1">
    <location>
        <begin position="213"/>
        <end position="253"/>
    </location>
</feature>
<sequence length="302" mass="33066">EGQLPLPTLEPTDEGGAESAGGTGHSHADSTELAISNVVPDVETDGIQETDPDTAYSGDPGQQQEQVHNDQEQGMVIDGVENRRRRFRDEGLSDAAIEFMAENPRAIKRAKRYSSIQGRFKRWYKDLTGLEDENFTPIVVMNFLSEIYKFRKCAASTILSYKTALIGLFTSEELSPQHVQLLNIFTRTIKESRFKNFVDINYDMAKADNNRELGSCSGSGGTQRETGRIPNNQVHKDQSAQGHNVMPSENIHGVQSSHGGNFLGLTVLTFLATPFGDSQLLLEASGEIDEEAGGSGTSPEGR</sequence>
<dbReference type="AlphaFoldDB" id="A0A1R1PIR9"/>
<proteinExistence type="predicted"/>
<feature type="non-terminal residue" evidence="2">
    <location>
        <position position="1"/>
    </location>
</feature>
<dbReference type="Proteomes" id="UP000188320">
    <property type="component" value="Unassembled WGS sequence"/>
</dbReference>
<organism evidence="2 3">
    <name type="scientific">Zancudomyces culisetae</name>
    <name type="common">Gut fungus</name>
    <name type="synonym">Smittium culisetae</name>
    <dbReference type="NCBI Taxonomy" id="1213189"/>
    <lineage>
        <taxon>Eukaryota</taxon>
        <taxon>Fungi</taxon>
        <taxon>Fungi incertae sedis</taxon>
        <taxon>Zoopagomycota</taxon>
        <taxon>Kickxellomycotina</taxon>
        <taxon>Harpellomycetes</taxon>
        <taxon>Harpellales</taxon>
        <taxon>Legeriomycetaceae</taxon>
        <taxon>Zancudomyces</taxon>
    </lineage>
</organism>
<feature type="compositionally biased region" description="Acidic residues" evidence="1">
    <location>
        <begin position="42"/>
        <end position="52"/>
    </location>
</feature>
<gene>
    <name evidence="2" type="ORF">AX774_g5685</name>
</gene>
<comment type="caution">
    <text evidence="2">The sequence shown here is derived from an EMBL/GenBank/DDBJ whole genome shotgun (WGS) entry which is preliminary data.</text>
</comment>
<evidence type="ECO:0000256" key="1">
    <source>
        <dbReference type="SAM" id="MobiDB-lite"/>
    </source>
</evidence>
<evidence type="ECO:0000313" key="3">
    <source>
        <dbReference type="Proteomes" id="UP000188320"/>
    </source>
</evidence>
<reference evidence="3" key="1">
    <citation type="submission" date="2017-01" db="EMBL/GenBank/DDBJ databases">
        <authorList>
            <person name="Wang Y."/>
            <person name="White M."/>
            <person name="Kvist S."/>
            <person name="Moncalvo J.-M."/>
        </authorList>
    </citation>
    <scope>NUCLEOTIDE SEQUENCE [LARGE SCALE GENOMIC DNA]</scope>
    <source>
        <strain evidence="3">COL-18-3</strain>
    </source>
</reference>